<dbReference type="InterPro" id="IPR039426">
    <property type="entry name" value="TonB-dep_rcpt-like"/>
</dbReference>
<feature type="short sequence motif" description="TonB C-terminal box" evidence="15">
    <location>
        <begin position="716"/>
        <end position="733"/>
    </location>
</feature>
<evidence type="ECO:0000313" key="21">
    <source>
        <dbReference type="Proteomes" id="UP001285263"/>
    </source>
</evidence>
<dbReference type="InterPro" id="IPR037066">
    <property type="entry name" value="Plug_dom_sf"/>
</dbReference>
<dbReference type="Gene3D" id="2.40.170.20">
    <property type="entry name" value="TonB-dependent receptor, beta-barrel domain"/>
    <property type="match status" value="1"/>
</dbReference>
<dbReference type="NCBIfam" id="TIGR01783">
    <property type="entry name" value="TonB-siderophor"/>
    <property type="match status" value="1"/>
</dbReference>
<proteinExistence type="inferred from homology"/>
<evidence type="ECO:0000256" key="6">
    <source>
        <dbReference type="ARBA" id="ARBA00022692"/>
    </source>
</evidence>
<keyword evidence="10 16" id="KW-0798">TonB box</keyword>
<evidence type="ECO:0000256" key="10">
    <source>
        <dbReference type="ARBA" id="ARBA00023077"/>
    </source>
</evidence>
<evidence type="ECO:0000256" key="7">
    <source>
        <dbReference type="ARBA" id="ARBA00022729"/>
    </source>
</evidence>
<accession>A0ABU5DKI8</accession>
<evidence type="ECO:0000256" key="1">
    <source>
        <dbReference type="ARBA" id="ARBA00004571"/>
    </source>
</evidence>
<keyword evidence="8" id="KW-0408">Iron</keyword>
<keyword evidence="7 17" id="KW-0732">Signal</keyword>
<dbReference type="PANTHER" id="PTHR32552">
    <property type="entry name" value="FERRICHROME IRON RECEPTOR-RELATED"/>
    <property type="match status" value="1"/>
</dbReference>
<keyword evidence="11 14" id="KW-0472">Membrane</keyword>
<dbReference type="InterPro" id="IPR036942">
    <property type="entry name" value="Beta-barrel_TonB_sf"/>
</dbReference>
<dbReference type="InterPro" id="IPR010105">
    <property type="entry name" value="TonB_sidphr_rcpt"/>
</dbReference>
<comment type="subcellular location">
    <subcellularLocation>
        <location evidence="1 14">Cell outer membrane</location>
        <topology evidence="1 14">Multi-pass membrane protein</topology>
    </subcellularLocation>
</comment>
<keyword evidence="4 14" id="KW-1134">Transmembrane beta strand</keyword>
<feature type="domain" description="TonB-dependent receptor plug" evidence="19">
    <location>
        <begin position="76"/>
        <end position="170"/>
    </location>
</feature>
<dbReference type="RefSeq" id="WP_320424769.1">
    <property type="nucleotide sequence ID" value="NZ_JAXCLA010000006.1"/>
</dbReference>
<keyword evidence="6 14" id="KW-0812">Transmembrane</keyword>
<dbReference type="PROSITE" id="PS52016">
    <property type="entry name" value="TONB_DEPENDENT_REC_3"/>
    <property type="match status" value="1"/>
</dbReference>
<evidence type="ECO:0000256" key="5">
    <source>
        <dbReference type="ARBA" id="ARBA00022496"/>
    </source>
</evidence>
<feature type="domain" description="TonB-dependent receptor-like beta-barrel" evidence="18">
    <location>
        <begin position="256"/>
        <end position="698"/>
    </location>
</feature>
<protein>
    <submittedName>
        <fullName evidence="20">TonB-dependent receptor</fullName>
    </submittedName>
</protein>
<sequence length="733" mass="78619">MKKSITPVALAAALSCLSLSAARAQQASDTKAEPSKLETVVVNASADASKDGLIKPYAGGQVARGGRAGILGTKDNLDTPFSITAYTNELIQDRQAKSVADVLQNDAGVRVARGYGNFQESYFIRGFLLSSDDVAYNGLFSLLPRQYIATELFERVEVLRGASSFLLGSSPGSDGIGGSVNLVPKRAASQDLSRVTVSTASGGQTGVSADVSRRFGPDKSTGIRINAAYSDGGTAVHDEHAKLGLLDVALDWHSRDVRLSADLGYQDNQLKRTRTNVALQGLTAIPKLPDSDANFAQPWSYSNERDTFGTLRGEYDINDAVTAWVAYGARRSSEANSLANLTVTSANGDGNTSRFDNTREDAVDTGELGLRGKFKTGSIGHEWVATASSFQLRKKTAYVWDYYNTQSTNLYSPTYLDQQPAFRAPYDFTTNPTGAFYGGDLANPALTGVTRLTSYAIGDTLSMLQDSLLVTLGARHQRLHVEGFGYQLAAPYDESRTSPVVGAVFKAGKQLSFYGNYIEGLSQGDTVQPTNGGAAFQLAPYVSRQKEIGVKYDAGRIGFDAALFTTNKPRPVQSTTVAQGYDRHTGLELNVFGEATRDLKILGGLTLLDTTQHDTGSALTEGKRTLGAAKTLANLGLEWSVPSVDGLALDGRVVYTGGVYADSANTLAVPSWTRFDLGARYNFEVQRTLMTARLRIENAADRKYWASAGGYPEQGYLVIGAPRTIKLSLSADF</sequence>
<dbReference type="PROSITE" id="PS51257">
    <property type="entry name" value="PROKAR_LIPOPROTEIN"/>
    <property type="match status" value="1"/>
</dbReference>
<evidence type="ECO:0000256" key="9">
    <source>
        <dbReference type="ARBA" id="ARBA00023065"/>
    </source>
</evidence>
<dbReference type="PROSITE" id="PS01156">
    <property type="entry name" value="TONB_DEPENDENT_REC_2"/>
    <property type="match status" value="1"/>
</dbReference>
<feature type="chain" id="PRO_5046984015" evidence="17">
    <location>
        <begin position="25"/>
        <end position="733"/>
    </location>
</feature>
<comment type="caution">
    <text evidence="20">The sequence shown here is derived from an EMBL/GenBank/DDBJ whole genome shotgun (WGS) entry which is preliminary data.</text>
</comment>
<evidence type="ECO:0000256" key="3">
    <source>
        <dbReference type="ARBA" id="ARBA00022448"/>
    </source>
</evidence>
<gene>
    <name evidence="20" type="ORF">SNE35_20035</name>
</gene>
<feature type="signal peptide" evidence="17">
    <location>
        <begin position="1"/>
        <end position="24"/>
    </location>
</feature>
<comment type="similarity">
    <text evidence="2 14 16">Belongs to the TonB-dependent receptor family.</text>
</comment>
<evidence type="ECO:0000256" key="2">
    <source>
        <dbReference type="ARBA" id="ARBA00009810"/>
    </source>
</evidence>
<dbReference type="Gene3D" id="2.170.130.10">
    <property type="entry name" value="TonB-dependent receptor, plug domain"/>
    <property type="match status" value="1"/>
</dbReference>
<evidence type="ECO:0000256" key="12">
    <source>
        <dbReference type="ARBA" id="ARBA00023170"/>
    </source>
</evidence>
<dbReference type="Pfam" id="PF00593">
    <property type="entry name" value="TonB_dep_Rec_b-barrel"/>
    <property type="match status" value="1"/>
</dbReference>
<evidence type="ECO:0000259" key="19">
    <source>
        <dbReference type="Pfam" id="PF07715"/>
    </source>
</evidence>
<evidence type="ECO:0000256" key="14">
    <source>
        <dbReference type="PROSITE-ProRule" id="PRU01360"/>
    </source>
</evidence>
<evidence type="ECO:0000256" key="15">
    <source>
        <dbReference type="PROSITE-ProRule" id="PRU10144"/>
    </source>
</evidence>
<keyword evidence="9" id="KW-0406">Ion transport</keyword>
<keyword evidence="5" id="KW-0410">Iron transport</keyword>
<organism evidence="20 21">
    <name type="scientific">Roseateles agri</name>
    <dbReference type="NCBI Taxonomy" id="3098619"/>
    <lineage>
        <taxon>Bacteria</taxon>
        <taxon>Pseudomonadati</taxon>
        <taxon>Pseudomonadota</taxon>
        <taxon>Betaproteobacteria</taxon>
        <taxon>Burkholderiales</taxon>
        <taxon>Sphaerotilaceae</taxon>
        <taxon>Roseateles</taxon>
    </lineage>
</organism>
<evidence type="ECO:0000256" key="13">
    <source>
        <dbReference type="ARBA" id="ARBA00023237"/>
    </source>
</evidence>
<evidence type="ECO:0000256" key="16">
    <source>
        <dbReference type="RuleBase" id="RU003357"/>
    </source>
</evidence>
<keyword evidence="21" id="KW-1185">Reference proteome</keyword>
<dbReference type="InterPro" id="IPR010917">
    <property type="entry name" value="TonB_rcpt_CS"/>
</dbReference>
<evidence type="ECO:0000313" key="20">
    <source>
        <dbReference type="EMBL" id="MDY0746812.1"/>
    </source>
</evidence>
<reference evidence="20 21" key="1">
    <citation type="submission" date="2023-11" db="EMBL/GenBank/DDBJ databases">
        <title>Paucibacter sp. nov., isolated from fresh soil in Korea.</title>
        <authorList>
            <person name="Le N.T.T."/>
        </authorList>
    </citation>
    <scope>NUCLEOTIDE SEQUENCE [LARGE SCALE GENOMIC DNA]</scope>
    <source>
        <strain evidence="20 21">R3-3</strain>
    </source>
</reference>
<keyword evidence="3 14" id="KW-0813">Transport</keyword>
<dbReference type="Pfam" id="PF07715">
    <property type="entry name" value="Plug"/>
    <property type="match status" value="1"/>
</dbReference>
<dbReference type="Proteomes" id="UP001285263">
    <property type="component" value="Unassembled WGS sequence"/>
</dbReference>
<evidence type="ECO:0000256" key="8">
    <source>
        <dbReference type="ARBA" id="ARBA00023004"/>
    </source>
</evidence>
<keyword evidence="13 14" id="KW-0998">Cell outer membrane</keyword>
<dbReference type="SUPFAM" id="SSF56935">
    <property type="entry name" value="Porins"/>
    <property type="match status" value="1"/>
</dbReference>
<dbReference type="CDD" id="cd01347">
    <property type="entry name" value="ligand_gated_channel"/>
    <property type="match status" value="1"/>
</dbReference>
<keyword evidence="12 20" id="KW-0675">Receptor</keyword>
<dbReference type="InterPro" id="IPR000531">
    <property type="entry name" value="Beta-barrel_TonB"/>
</dbReference>
<evidence type="ECO:0000256" key="11">
    <source>
        <dbReference type="ARBA" id="ARBA00023136"/>
    </source>
</evidence>
<dbReference type="EMBL" id="JAXCLA010000006">
    <property type="protein sequence ID" value="MDY0746812.1"/>
    <property type="molecule type" value="Genomic_DNA"/>
</dbReference>
<name>A0ABU5DKI8_9BURK</name>
<evidence type="ECO:0000256" key="4">
    <source>
        <dbReference type="ARBA" id="ARBA00022452"/>
    </source>
</evidence>
<dbReference type="InterPro" id="IPR012910">
    <property type="entry name" value="Plug_dom"/>
</dbReference>
<evidence type="ECO:0000256" key="17">
    <source>
        <dbReference type="SAM" id="SignalP"/>
    </source>
</evidence>
<evidence type="ECO:0000259" key="18">
    <source>
        <dbReference type="Pfam" id="PF00593"/>
    </source>
</evidence>
<dbReference type="PANTHER" id="PTHR32552:SF82">
    <property type="entry name" value="FCUA PROTEIN"/>
    <property type="match status" value="1"/>
</dbReference>